<comment type="caution">
    <text evidence="1">The sequence shown here is derived from an EMBL/GenBank/DDBJ whole genome shotgun (WGS) entry which is preliminary data.</text>
</comment>
<reference evidence="1" key="1">
    <citation type="submission" date="2021-04" db="EMBL/GenBank/DDBJ databases">
        <authorList>
            <person name="Pira H."/>
            <person name="Risdian C."/>
            <person name="Wink J."/>
        </authorList>
    </citation>
    <scope>NUCLEOTIDE SEQUENCE</scope>
    <source>
        <strain evidence="1">WHY3</strain>
    </source>
</reference>
<name>A0A9X1JMP1_9FLAO</name>
<protein>
    <recommendedName>
        <fullName evidence="3">Aspartate kinase</fullName>
    </recommendedName>
</protein>
<gene>
    <name evidence="1" type="ORF">KCG49_04715</name>
</gene>
<proteinExistence type="predicted"/>
<organism evidence="1 2">
    <name type="scientific">Winogradskyella luteola</name>
    <dbReference type="NCBI Taxonomy" id="2828330"/>
    <lineage>
        <taxon>Bacteria</taxon>
        <taxon>Pseudomonadati</taxon>
        <taxon>Bacteroidota</taxon>
        <taxon>Flavobacteriia</taxon>
        <taxon>Flavobacteriales</taxon>
        <taxon>Flavobacteriaceae</taxon>
        <taxon>Winogradskyella</taxon>
    </lineage>
</organism>
<sequence length="218" mass="24625">MKTISSCVEDIIASKPFIEEALNEQIINFSALASNLQMPVSKMLRKDVKTGAIMMALRRYNQPINASTSIRLKHVFNNLGDITVRSGLSDFTFKNSKTLINCNTKVLDSVNLKDHIFYAFTRGIYESNIVISSSEKITVLNEFKDEEQIGLQENLSAITISLPKENSKVVGLYYHIFKRLAWEGVTLYEVISTTNEFTVLVEDNLVDKAFSVIKCLKQ</sequence>
<keyword evidence="2" id="KW-1185">Reference proteome</keyword>
<evidence type="ECO:0000313" key="1">
    <source>
        <dbReference type="EMBL" id="MBV7268496.1"/>
    </source>
</evidence>
<dbReference type="AlphaFoldDB" id="A0A9X1JMP1"/>
<accession>A0A9X1JMP1</accession>
<dbReference type="Proteomes" id="UP001138894">
    <property type="component" value="Unassembled WGS sequence"/>
</dbReference>
<dbReference type="RefSeq" id="WP_218545049.1">
    <property type="nucleotide sequence ID" value="NZ_JAGSPD010000003.1"/>
</dbReference>
<dbReference type="EMBL" id="JAGSPD010000003">
    <property type="protein sequence ID" value="MBV7268496.1"/>
    <property type="molecule type" value="Genomic_DNA"/>
</dbReference>
<evidence type="ECO:0008006" key="3">
    <source>
        <dbReference type="Google" id="ProtNLM"/>
    </source>
</evidence>
<evidence type="ECO:0000313" key="2">
    <source>
        <dbReference type="Proteomes" id="UP001138894"/>
    </source>
</evidence>